<keyword evidence="9" id="KW-1185">Reference proteome</keyword>
<feature type="transmembrane region" description="Helical" evidence="6">
    <location>
        <begin position="414"/>
        <end position="435"/>
    </location>
</feature>
<dbReference type="GO" id="GO:0012505">
    <property type="term" value="C:endomembrane system"/>
    <property type="evidence" value="ECO:0007669"/>
    <property type="project" value="UniProtKB-SubCell"/>
</dbReference>
<keyword evidence="3 6" id="KW-0812">Transmembrane</keyword>
<dbReference type="EMBL" id="FCON02000219">
    <property type="protein sequence ID" value="SAL86227.1"/>
    <property type="molecule type" value="Genomic_DNA"/>
</dbReference>
<feature type="transmembrane region" description="Helical" evidence="6">
    <location>
        <begin position="175"/>
        <end position="194"/>
    </location>
</feature>
<feature type="transmembrane region" description="Helical" evidence="6">
    <location>
        <begin position="316"/>
        <end position="333"/>
    </location>
</feature>
<evidence type="ECO:0000313" key="9">
    <source>
        <dbReference type="Proteomes" id="UP000054770"/>
    </source>
</evidence>
<feature type="transmembrane region" description="Helical" evidence="6">
    <location>
        <begin position="146"/>
        <end position="163"/>
    </location>
</feature>
<accession>A0A158KYN9</accession>
<evidence type="ECO:0000256" key="1">
    <source>
        <dbReference type="ARBA" id="ARBA00004127"/>
    </source>
</evidence>
<evidence type="ECO:0000256" key="3">
    <source>
        <dbReference type="ARBA" id="ARBA00022692"/>
    </source>
</evidence>
<dbReference type="Gene3D" id="1.20.1720.10">
    <property type="entry name" value="Multidrug resistance protein D"/>
    <property type="match status" value="1"/>
</dbReference>
<dbReference type="Pfam" id="PF07690">
    <property type="entry name" value="MFS_1"/>
    <property type="match status" value="1"/>
</dbReference>
<organism evidence="8 9">
    <name type="scientific">Caballeronia choica</name>
    <dbReference type="NCBI Taxonomy" id="326476"/>
    <lineage>
        <taxon>Bacteria</taxon>
        <taxon>Pseudomonadati</taxon>
        <taxon>Pseudomonadota</taxon>
        <taxon>Betaproteobacteria</taxon>
        <taxon>Burkholderiales</taxon>
        <taxon>Burkholderiaceae</taxon>
        <taxon>Caballeronia</taxon>
    </lineage>
</organism>
<feature type="transmembrane region" description="Helical" evidence="6">
    <location>
        <begin position="214"/>
        <end position="231"/>
    </location>
</feature>
<feature type="transmembrane region" description="Helical" evidence="6">
    <location>
        <begin position="495"/>
        <end position="516"/>
    </location>
</feature>
<dbReference type="PANTHER" id="PTHR23501:SF191">
    <property type="entry name" value="VACUOLAR BASIC AMINO ACID TRANSPORTER 4"/>
    <property type="match status" value="1"/>
</dbReference>
<keyword evidence="4 6" id="KW-1133">Transmembrane helix</keyword>
<feature type="transmembrane region" description="Helical" evidence="6">
    <location>
        <begin position="345"/>
        <end position="365"/>
    </location>
</feature>
<feature type="transmembrane region" description="Helical" evidence="6">
    <location>
        <begin position="371"/>
        <end position="393"/>
    </location>
</feature>
<protein>
    <submittedName>
        <fullName evidence="8">Major facilitator transporter</fullName>
    </submittedName>
</protein>
<dbReference type="PROSITE" id="PS50850">
    <property type="entry name" value="MFS"/>
    <property type="match status" value="1"/>
</dbReference>
<dbReference type="SUPFAM" id="SSF103473">
    <property type="entry name" value="MFS general substrate transporter"/>
    <property type="match status" value="1"/>
</dbReference>
<evidence type="ECO:0000313" key="8">
    <source>
        <dbReference type="EMBL" id="SAL86227.1"/>
    </source>
</evidence>
<comment type="subcellular location">
    <subcellularLocation>
        <location evidence="1">Endomembrane system</location>
        <topology evidence="1">Multi-pass membrane protein</topology>
    </subcellularLocation>
</comment>
<reference evidence="8" key="1">
    <citation type="submission" date="2016-01" db="EMBL/GenBank/DDBJ databases">
        <authorList>
            <person name="Peeters C."/>
        </authorList>
    </citation>
    <scope>NUCLEOTIDE SEQUENCE [LARGE SCALE GENOMIC DNA]</scope>
    <source>
        <strain evidence="8">LMG 22940</strain>
    </source>
</reference>
<feature type="transmembrane region" description="Helical" evidence="6">
    <location>
        <begin position="89"/>
        <end position="115"/>
    </location>
</feature>
<dbReference type="GO" id="GO:0022857">
    <property type="term" value="F:transmembrane transporter activity"/>
    <property type="evidence" value="ECO:0007669"/>
    <property type="project" value="InterPro"/>
</dbReference>
<gene>
    <name evidence="8" type="ORF">AWB68_07956</name>
</gene>
<comment type="caution">
    <text evidence="8">The sequence shown here is derived from an EMBL/GenBank/DDBJ whole genome shotgun (WGS) entry which is preliminary data.</text>
</comment>
<dbReference type="GO" id="GO:0005886">
    <property type="term" value="C:plasma membrane"/>
    <property type="evidence" value="ECO:0007669"/>
    <property type="project" value="TreeGrafter"/>
</dbReference>
<dbReference type="InterPro" id="IPR036259">
    <property type="entry name" value="MFS_trans_sf"/>
</dbReference>
<dbReference type="Gene3D" id="1.20.1250.20">
    <property type="entry name" value="MFS general substrate transporter like domains"/>
    <property type="match status" value="1"/>
</dbReference>
<evidence type="ECO:0000256" key="4">
    <source>
        <dbReference type="ARBA" id="ARBA00022989"/>
    </source>
</evidence>
<keyword evidence="2" id="KW-0813">Transport</keyword>
<proteinExistence type="predicted"/>
<dbReference type="OrthoDB" id="9807274at2"/>
<dbReference type="RefSeq" id="WP_087649740.1">
    <property type="nucleotide sequence ID" value="NZ_FCON02000219.1"/>
</dbReference>
<name>A0A158KYN9_9BURK</name>
<keyword evidence="5 6" id="KW-0472">Membrane</keyword>
<feature type="transmembrane region" description="Helical" evidence="6">
    <location>
        <begin position="281"/>
        <end position="304"/>
    </location>
</feature>
<evidence type="ECO:0000256" key="2">
    <source>
        <dbReference type="ARBA" id="ARBA00022448"/>
    </source>
</evidence>
<feature type="domain" description="Major facilitator superfamily (MFS) profile" evidence="7">
    <location>
        <begin position="24"/>
        <end position="520"/>
    </location>
</feature>
<feature type="transmembrane region" description="Helical" evidence="6">
    <location>
        <begin position="58"/>
        <end position="77"/>
    </location>
</feature>
<evidence type="ECO:0000259" key="7">
    <source>
        <dbReference type="PROSITE" id="PS50850"/>
    </source>
</evidence>
<dbReference type="AlphaFoldDB" id="A0A158KYN9"/>
<evidence type="ECO:0000256" key="5">
    <source>
        <dbReference type="ARBA" id="ARBA00023136"/>
    </source>
</evidence>
<feature type="transmembrane region" description="Helical" evidence="6">
    <location>
        <begin position="121"/>
        <end position="139"/>
    </location>
</feature>
<dbReference type="Proteomes" id="UP000054770">
    <property type="component" value="Unassembled WGS sequence"/>
</dbReference>
<feature type="transmembrane region" description="Helical" evidence="6">
    <location>
        <begin position="22"/>
        <end position="46"/>
    </location>
</feature>
<sequence>MPPANAAAIDPSRQLLPFRESLLAMLGLACVAMLVALDQTIVGTAMPRIVAELKGFDLYAWVATSYMLASVITIPIFGRLGDLYGRKRFLVAAIVLFTVASVLCGRADTMLLLVIARGVQGIGGGILIGTIFASVADLFPDAQLRLRWLVFVSTAFGVANIIGPTLGGVLTQHGGWRLVFFVNVPVGVVSLLFVRRYLPNLRPARAGGPVKLDWLGGLVIAMTFGALQLLIEFLPNEGISRTTAILAAIAFGGALTLWFWEKRMGYPILPVDMLVDRKLSALFAMSLLGGFALFSLVFYVPLLFQGGYAMSPDDSGMLITPLVIGTTIGTVANNRIVTRLRRANVIMYVGFALFAIASLSVLVITGTAPHLVWMSCMGASGVGLGLVAANLTIFSQQIVTRENLGAATALLQSLRTFGGMLGTAVTGALLGQLYVRGVHRSLDSYQATQWFKSFASPELLIDRKEQAALVSRLVSAGHAGDAMMNSARDALVESIHVGLALAAAAAVAGLCLAWFVPPVHVGRIDADADAHANAKVDQ</sequence>
<dbReference type="PANTHER" id="PTHR23501">
    <property type="entry name" value="MAJOR FACILITATOR SUPERFAMILY"/>
    <property type="match status" value="1"/>
</dbReference>
<dbReference type="InterPro" id="IPR020846">
    <property type="entry name" value="MFS_dom"/>
</dbReference>
<evidence type="ECO:0000256" key="6">
    <source>
        <dbReference type="SAM" id="Phobius"/>
    </source>
</evidence>
<dbReference type="InterPro" id="IPR011701">
    <property type="entry name" value="MFS"/>
</dbReference>
<feature type="transmembrane region" description="Helical" evidence="6">
    <location>
        <begin position="243"/>
        <end position="260"/>
    </location>
</feature>